<gene>
    <name evidence="3" type="ORF">GGX14DRAFT_694087</name>
</gene>
<feature type="compositionally biased region" description="Basic and acidic residues" evidence="1">
    <location>
        <begin position="513"/>
        <end position="555"/>
    </location>
</feature>
<evidence type="ECO:0000313" key="3">
    <source>
        <dbReference type="EMBL" id="KAJ7224336.1"/>
    </source>
</evidence>
<reference evidence="3" key="1">
    <citation type="submission" date="2023-03" db="EMBL/GenBank/DDBJ databases">
        <title>Massive genome expansion in bonnet fungi (Mycena s.s.) driven by repeated elements and novel gene families across ecological guilds.</title>
        <authorList>
            <consortium name="Lawrence Berkeley National Laboratory"/>
            <person name="Harder C.B."/>
            <person name="Miyauchi S."/>
            <person name="Viragh M."/>
            <person name="Kuo A."/>
            <person name="Thoen E."/>
            <person name="Andreopoulos B."/>
            <person name="Lu D."/>
            <person name="Skrede I."/>
            <person name="Drula E."/>
            <person name="Henrissat B."/>
            <person name="Morin E."/>
            <person name="Kohler A."/>
            <person name="Barry K."/>
            <person name="LaButti K."/>
            <person name="Morin E."/>
            <person name="Salamov A."/>
            <person name="Lipzen A."/>
            <person name="Mereny Z."/>
            <person name="Hegedus B."/>
            <person name="Baldrian P."/>
            <person name="Stursova M."/>
            <person name="Weitz H."/>
            <person name="Taylor A."/>
            <person name="Grigoriev I.V."/>
            <person name="Nagy L.G."/>
            <person name="Martin F."/>
            <person name="Kauserud H."/>
        </authorList>
    </citation>
    <scope>NUCLEOTIDE SEQUENCE</scope>
    <source>
        <strain evidence="3">9144</strain>
    </source>
</reference>
<protein>
    <recommendedName>
        <fullName evidence="2">Protein Zds1 C-terminal domain-containing protein</fullName>
    </recommendedName>
</protein>
<dbReference type="EMBL" id="JARJCW010000005">
    <property type="protein sequence ID" value="KAJ7224336.1"/>
    <property type="molecule type" value="Genomic_DNA"/>
</dbReference>
<feature type="region of interest" description="Disordered" evidence="1">
    <location>
        <begin position="90"/>
        <end position="134"/>
    </location>
</feature>
<dbReference type="Proteomes" id="UP001219525">
    <property type="component" value="Unassembled WGS sequence"/>
</dbReference>
<dbReference type="GO" id="GO:0030010">
    <property type="term" value="P:establishment of cell polarity"/>
    <property type="evidence" value="ECO:0007669"/>
    <property type="project" value="TreeGrafter"/>
</dbReference>
<feature type="compositionally biased region" description="Polar residues" evidence="1">
    <location>
        <begin position="110"/>
        <end position="120"/>
    </location>
</feature>
<dbReference type="Pfam" id="PF08632">
    <property type="entry name" value="Zds_C"/>
    <property type="match status" value="1"/>
</dbReference>
<feature type="compositionally biased region" description="Low complexity" evidence="1">
    <location>
        <begin position="476"/>
        <end position="487"/>
    </location>
</feature>
<feature type="compositionally biased region" description="Low complexity" evidence="1">
    <location>
        <begin position="501"/>
        <end position="512"/>
    </location>
</feature>
<dbReference type="GO" id="GO:0010971">
    <property type="term" value="P:positive regulation of G2/M transition of mitotic cell cycle"/>
    <property type="evidence" value="ECO:0007669"/>
    <property type="project" value="TreeGrafter"/>
</dbReference>
<dbReference type="GO" id="GO:0033566">
    <property type="term" value="P:gamma-tubulin complex localization"/>
    <property type="evidence" value="ECO:0007669"/>
    <property type="project" value="InterPro"/>
</dbReference>
<dbReference type="GO" id="GO:0005737">
    <property type="term" value="C:cytoplasm"/>
    <property type="evidence" value="ECO:0007669"/>
    <property type="project" value="TreeGrafter"/>
</dbReference>
<dbReference type="AlphaFoldDB" id="A0AAD6YN11"/>
<dbReference type="GO" id="GO:0000931">
    <property type="term" value="C:gamma-tubulin ring complex"/>
    <property type="evidence" value="ECO:0007669"/>
    <property type="project" value="InterPro"/>
</dbReference>
<accession>A0AAD6YN11</accession>
<dbReference type="PANTHER" id="PTHR28089">
    <property type="entry name" value="PROTEIN ZDS1-RELATED"/>
    <property type="match status" value="1"/>
</dbReference>
<evidence type="ECO:0000259" key="2">
    <source>
        <dbReference type="SMART" id="SM01327"/>
    </source>
</evidence>
<feature type="compositionally biased region" description="Basic and acidic residues" evidence="1">
    <location>
        <begin position="687"/>
        <end position="739"/>
    </location>
</feature>
<dbReference type="PANTHER" id="PTHR28089:SF1">
    <property type="entry name" value="PROTEIN ZDS1-RELATED"/>
    <property type="match status" value="1"/>
</dbReference>
<evidence type="ECO:0000256" key="1">
    <source>
        <dbReference type="SAM" id="MobiDB-lite"/>
    </source>
</evidence>
<dbReference type="InterPro" id="IPR022214">
    <property type="entry name" value="MZT1"/>
</dbReference>
<proteinExistence type="predicted"/>
<feature type="region of interest" description="Disordered" evidence="1">
    <location>
        <begin position="669"/>
        <end position="909"/>
    </location>
</feature>
<feature type="compositionally biased region" description="Polar residues" evidence="1">
    <location>
        <begin position="329"/>
        <end position="339"/>
    </location>
</feature>
<feature type="region of interest" description="Disordered" evidence="1">
    <location>
        <begin position="925"/>
        <end position="963"/>
    </location>
</feature>
<organism evidence="3 4">
    <name type="scientific">Mycena pura</name>
    <dbReference type="NCBI Taxonomy" id="153505"/>
    <lineage>
        <taxon>Eukaryota</taxon>
        <taxon>Fungi</taxon>
        <taxon>Dikarya</taxon>
        <taxon>Basidiomycota</taxon>
        <taxon>Agaricomycotina</taxon>
        <taxon>Agaricomycetes</taxon>
        <taxon>Agaricomycetidae</taxon>
        <taxon>Agaricales</taxon>
        <taxon>Marasmiineae</taxon>
        <taxon>Mycenaceae</taxon>
        <taxon>Mycena</taxon>
    </lineage>
</organism>
<evidence type="ECO:0000313" key="4">
    <source>
        <dbReference type="Proteomes" id="UP001219525"/>
    </source>
</evidence>
<feature type="region of interest" description="Disordered" evidence="1">
    <location>
        <begin position="365"/>
        <end position="610"/>
    </location>
</feature>
<keyword evidence="4" id="KW-1185">Reference proteome</keyword>
<feature type="region of interest" description="Disordered" evidence="1">
    <location>
        <begin position="165"/>
        <end position="214"/>
    </location>
</feature>
<feature type="compositionally biased region" description="Polar residues" evidence="1">
    <location>
        <begin position="197"/>
        <end position="206"/>
    </location>
</feature>
<dbReference type="SMART" id="SM01327">
    <property type="entry name" value="Zds_C"/>
    <property type="match status" value="1"/>
</dbReference>
<comment type="caution">
    <text evidence="3">The sequence shown here is derived from an EMBL/GenBank/DDBJ whole genome shotgun (WGS) entry which is preliminary data.</text>
</comment>
<feature type="domain" description="Protein Zds1 C-terminal" evidence="2">
    <location>
        <begin position="609"/>
        <end position="661"/>
    </location>
</feature>
<dbReference type="Pfam" id="PF12554">
    <property type="entry name" value="MOZART1"/>
    <property type="match status" value="1"/>
</dbReference>
<feature type="compositionally biased region" description="Polar residues" evidence="1">
    <location>
        <begin position="450"/>
        <end position="470"/>
    </location>
</feature>
<feature type="compositionally biased region" description="Low complexity" evidence="1">
    <location>
        <begin position="175"/>
        <end position="190"/>
    </location>
</feature>
<feature type="region of interest" description="Disordered" evidence="1">
    <location>
        <begin position="277"/>
        <end position="353"/>
    </location>
</feature>
<dbReference type="InterPro" id="IPR040206">
    <property type="entry name" value="Zds1/2"/>
</dbReference>
<feature type="compositionally biased region" description="Basic and acidic residues" evidence="1">
    <location>
        <begin position="315"/>
        <end position="324"/>
    </location>
</feature>
<feature type="compositionally biased region" description="Pro residues" evidence="1">
    <location>
        <begin position="422"/>
        <end position="436"/>
    </location>
</feature>
<feature type="compositionally biased region" description="Polar residues" evidence="1">
    <location>
        <begin position="814"/>
        <end position="828"/>
    </location>
</feature>
<sequence>MSQLLNTQLDKETLTTCVRMIESGVNAETLAAVIHELRRKNAPCLPCTLPFASLFPPLYDSLLPTRSSAAVPSMQPSEYDIRREVEALRDIRRRSTTPGALTLDPDLPPNQGSPSPTSPYLPQDPSTSAAPDPAPTDPLHLFWVPASLHPEIAPAEFRAFLKEHARNPPSDDDPSVVQRASSISSVSSGLSRKKSMLSRQYTPSETDSGDETVVPLRRNRSGIFSSNQNQGPQLTISDLQKLEELAEEASSSDDPAKLRSILRRSLSLNVSPLALDTADPGDEADQPIVVAPPGQFLRRTARTRIRKPGLPGDGGGHRFGERRRGPSARSATSPGLQRTSSDVSSSDHGDSGESLVAAARLRTFSDEGSQDRPNSFSEEAQIYDAYARDDEDESPAPVLPPVVITSSPPSDVTEFTAISPHPELPPPPQPEPPQPAPALLEALTPVIHQPQPTRLLSPSPSDPYQTQHAQPPSRTPSPSDASPTSTPNAHGATAPPPTNSPPSSSFLSMSPSPRKDKDKKGLFGKWGSDKEKEKAGKANKKERERLEKEQREKDSGFFGSLFGKKKHDAPPETSGLHGGREAAQALLGQSQRAPRSPGPPSPMMGQGMMGGAGGNNYSRYPIHVERAIYRLSHIKLANPRRPLYEQVLISNLMFWYLGVINKAQAGAQGEQPAAGGGVNGQTVSQAEGEKEKLDRERTEREAQERAEKERVERERLEREQREREQWEREMEIKKRESSPRRGALTKAPPPGGPQQRRAEMPVKGPQYEMQHRVMEKEYAGYNGNVPMRSNIPPGPGAGSGQGYPRQPQSPPSPNFTQQPVNVQGSEQYYFSPGEVMQQQQQSRLPPGAMAPASVDQSTWLAGRPHSGSPPPMNAPQRRSRSPPPPGMKQQAMPVYNPDGKPGGARLGGRSLSATAISSQSMMNGKIRKGQSAHVGMPSNTPRPRTADMPPPLTNGSGGGEEEDMPLATFLASAKSRCSITLLFADVCQR</sequence>
<dbReference type="InterPro" id="IPR013941">
    <property type="entry name" value="ZDS1_C"/>
</dbReference>
<feature type="compositionally biased region" description="Basic and acidic residues" evidence="1">
    <location>
        <begin position="769"/>
        <end position="778"/>
    </location>
</feature>
<name>A0AAD6YN11_9AGAR</name>